<organism evidence="1">
    <name type="scientific">Rhizophora mucronata</name>
    <name type="common">Asiatic mangrove</name>
    <dbReference type="NCBI Taxonomy" id="61149"/>
    <lineage>
        <taxon>Eukaryota</taxon>
        <taxon>Viridiplantae</taxon>
        <taxon>Streptophyta</taxon>
        <taxon>Embryophyta</taxon>
        <taxon>Tracheophyta</taxon>
        <taxon>Spermatophyta</taxon>
        <taxon>Magnoliopsida</taxon>
        <taxon>eudicotyledons</taxon>
        <taxon>Gunneridae</taxon>
        <taxon>Pentapetalae</taxon>
        <taxon>rosids</taxon>
        <taxon>fabids</taxon>
        <taxon>Malpighiales</taxon>
        <taxon>Rhizophoraceae</taxon>
        <taxon>Rhizophora</taxon>
    </lineage>
</organism>
<protein>
    <submittedName>
        <fullName evidence="1">Uncharacterized protein</fullName>
    </submittedName>
</protein>
<dbReference type="AlphaFoldDB" id="A0A2P2PSG4"/>
<dbReference type="EMBL" id="GGEC01077151">
    <property type="protein sequence ID" value="MBX57635.1"/>
    <property type="molecule type" value="Transcribed_RNA"/>
</dbReference>
<sequence>MVRLICCDTKMGSIYLHIPNVSAVSSHPRYLGN</sequence>
<evidence type="ECO:0000313" key="1">
    <source>
        <dbReference type="EMBL" id="MBX57635.1"/>
    </source>
</evidence>
<proteinExistence type="predicted"/>
<name>A0A2P2PSG4_RHIMU</name>
<accession>A0A2P2PSG4</accession>
<reference evidence="1" key="1">
    <citation type="submission" date="2018-02" db="EMBL/GenBank/DDBJ databases">
        <title>Rhizophora mucronata_Transcriptome.</title>
        <authorList>
            <person name="Meera S.P."/>
            <person name="Sreeshan A."/>
            <person name="Augustine A."/>
        </authorList>
    </citation>
    <scope>NUCLEOTIDE SEQUENCE</scope>
    <source>
        <tissue evidence="1">Leaf</tissue>
    </source>
</reference>